<dbReference type="OrthoDB" id="9812907at2"/>
<protein>
    <submittedName>
        <fullName evidence="6">2-hydroxy-3-oxopropionate reductase</fullName>
    </submittedName>
</protein>
<dbReference type="Gene3D" id="3.40.50.720">
    <property type="entry name" value="NAD(P)-binding Rossmann-like Domain"/>
    <property type="match status" value="1"/>
</dbReference>
<dbReference type="PANTHER" id="PTHR22981">
    <property type="entry name" value="3-HYDROXYISOBUTYRATE DEHYDROGENASE-RELATED"/>
    <property type="match status" value="1"/>
</dbReference>
<proteinExistence type="predicted"/>
<keyword evidence="1" id="KW-0560">Oxidoreductase</keyword>
<evidence type="ECO:0000259" key="4">
    <source>
        <dbReference type="Pfam" id="PF03446"/>
    </source>
</evidence>
<feature type="domain" description="3-hydroxyisobutyrate dehydrogenase-like NAD-binding" evidence="5">
    <location>
        <begin position="171"/>
        <end position="291"/>
    </location>
</feature>
<name>A0A120MG30_9BRAD</name>
<evidence type="ECO:0000256" key="1">
    <source>
        <dbReference type="ARBA" id="ARBA00023002"/>
    </source>
</evidence>
<evidence type="ECO:0000259" key="5">
    <source>
        <dbReference type="Pfam" id="PF14833"/>
    </source>
</evidence>
<accession>A0A120MG30</accession>
<organism evidence="6">
    <name type="scientific">Tardiphaga robiniae</name>
    <dbReference type="NCBI Taxonomy" id="943830"/>
    <lineage>
        <taxon>Bacteria</taxon>
        <taxon>Pseudomonadati</taxon>
        <taxon>Pseudomonadota</taxon>
        <taxon>Alphaproteobacteria</taxon>
        <taxon>Hyphomicrobiales</taxon>
        <taxon>Nitrobacteraceae</taxon>
        <taxon>Tardiphaga</taxon>
    </lineage>
</organism>
<dbReference type="RefSeq" id="WP_081421676.1">
    <property type="nucleotide sequence ID" value="NZ_LVYV01000001.1"/>
</dbReference>
<dbReference type="SUPFAM" id="SSF51735">
    <property type="entry name" value="NAD(P)-binding Rossmann-fold domains"/>
    <property type="match status" value="1"/>
</dbReference>
<dbReference type="InterPro" id="IPR013328">
    <property type="entry name" value="6PGD_dom2"/>
</dbReference>
<dbReference type="InterPro" id="IPR015815">
    <property type="entry name" value="HIBADH-related"/>
</dbReference>
<dbReference type="GO" id="GO:0050661">
    <property type="term" value="F:NADP binding"/>
    <property type="evidence" value="ECO:0007669"/>
    <property type="project" value="InterPro"/>
</dbReference>
<dbReference type="PIRSF" id="PIRSF000103">
    <property type="entry name" value="HIBADH"/>
    <property type="match status" value="1"/>
</dbReference>
<dbReference type="GO" id="GO:0051287">
    <property type="term" value="F:NAD binding"/>
    <property type="evidence" value="ECO:0007669"/>
    <property type="project" value="InterPro"/>
</dbReference>
<evidence type="ECO:0000256" key="3">
    <source>
        <dbReference type="PIRSR" id="PIRSR000103-1"/>
    </source>
</evidence>
<dbReference type="InterPro" id="IPR036291">
    <property type="entry name" value="NAD(P)-bd_dom_sf"/>
</dbReference>
<dbReference type="InterPro" id="IPR008927">
    <property type="entry name" value="6-PGluconate_DH-like_C_sf"/>
</dbReference>
<gene>
    <name evidence="6" type="primary">garR_1</name>
    <name evidence="6" type="ORF">PROKKA_00632</name>
</gene>
<dbReference type="SUPFAM" id="SSF48179">
    <property type="entry name" value="6-phosphogluconate dehydrogenase C-terminal domain-like"/>
    <property type="match status" value="1"/>
</dbReference>
<dbReference type="Pfam" id="PF14833">
    <property type="entry name" value="NAD_binding_11"/>
    <property type="match status" value="1"/>
</dbReference>
<dbReference type="AlphaFoldDB" id="A0A120MG30"/>
<dbReference type="GO" id="GO:0016616">
    <property type="term" value="F:oxidoreductase activity, acting on the CH-OH group of donors, NAD or NADP as acceptor"/>
    <property type="evidence" value="ECO:0007669"/>
    <property type="project" value="TreeGrafter"/>
</dbReference>
<dbReference type="PANTHER" id="PTHR22981:SF7">
    <property type="entry name" value="3-HYDROXYISOBUTYRATE DEHYDROGENASE, MITOCHONDRIAL"/>
    <property type="match status" value="1"/>
</dbReference>
<sequence>MSHSAAINPPAKIAVIGLGNMGRPMAACIARAGYQVVGFDTFAEARAKYAEAGGTSAATVDEAVKDAAAVITLLPDGKIVRAAVEGFKAKLAPGTVVIDMSSSAPMGTRALGEELIAAGLAFIDAPVSGGVKRAIDGTLAIMAGGDGKTIDRADPVLNAMGKSVFRTGPLGSGHAAKALNNYVSAAGLAAAAEAVAIGGKFGIDPNVLVDVLNASTGRNNSTENKLKQFVIPEKYTSGFGLALMAKDIRTADELAHQIGVSAPLADEVTALWDAALEKLGPSADHVEIGRYLTARK</sequence>
<evidence type="ECO:0000313" key="6">
    <source>
        <dbReference type="EMBL" id="AMH39445.1"/>
    </source>
</evidence>
<dbReference type="InterPro" id="IPR029154">
    <property type="entry name" value="HIBADH-like_NADP-bd"/>
</dbReference>
<dbReference type="Gene3D" id="1.10.1040.10">
    <property type="entry name" value="N-(1-d-carboxylethyl)-l-norvaline Dehydrogenase, domain 2"/>
    <property type="match status" value="1"/>
</dbReference>
<feature type="active site" evidence="3">
    <location>
        <position position="177"/>
    </location>
</feature>
<keyword evidence="2" id="KW-0520">NAD</keyword>
<dbReference type="Pfam" id="PF03446">
    <property type="entry name" value="NAD_binding_2"/>
    <property type="match status" value="1"/>
</dbReference>
<dbReference type="InterPro" id="IPR006115">
    <property type="entry name" value="6PGDH_NADP-bd"/>
</dbReference>
<evidence type="ECO:0000256" key="2">
    <source>
        <dbReference type="ARBA" id="ARBA00023027"/>
    </source>
</evidence>
<dbReference type="EMBL" id="KT955714">
    <property type="protein sequence ID" value="AMH39445.1"/>
    <property type="molecule type" value="Genomic_DNA"/>
</dbReference>
<reference evidence="6" key="1">
    <citation type="submission" date="2015-10" db="EMBL/GenBank/DDBJ databases">
        <title>Evolution marks in rhizobial microsymbionts genomes from the relict species Vavilovia formosa (Stev.) Fed.</title>
        <authorList>
            <person name="Kopat V."/>
        </authorList>
    </citation>
    <scope>NUCLEOTIDE SEQUENCE</scope>
    <source>
        <strain evidence="6">Vaf-07</strain>
    </source>
</reference>
<feature type="domain" description="6-phosphogluconate dehydrogenase NADP-binding" evidence="4">
    <location>
        <begin position="12"/>
        <end position="168"/>
    </location>
</feature>